<sequence>MGCVRITCEAGCKCPPYQINALTERRASVTNITDIAVSQHKACVLQFTTLGPGLPVTAGAGNKFKLIGIVVGAGAKAMRYFGPADDPERLAAASATGR</sequence>
<comment type="caution">
    <text evidence="1">The sequence shown here is derived from an EMBL/GenBank/DDBJ whole genome shotgun (WGS) entry which is preliminary data.</text>
</comment>
<gene>
    <name evidence="1" type="ORF">HYH03_017818</name>
</gene>
<dbReference type="EMBL" id="JAEHOE010000181">
    <property type="protein sequence ID" value="KAG2483317.1"/>
    <property type="molecule type" value="Genomic_DNA"/>
</dbReference>
<dbReference type="Proteomes" id="UP000612055">
    <property type="component" value="Unassembled WGS sequence"/>
</dbReference>
<evidence type="ECO:0000313" key="1">
    <source>
        <dbReference type="EMBL" id="KAG2483317.1"/>
    </source>
</evidence>
<accession>A0A835XF00</accession>
<proteinExistence type="predicted"/>
<name>A0A835XF00_9CHLO</name>
<dbReference type="AlphaFoldDB" id="A0A835XF00"/>
<keyword evidence="2" id="KW-1185">Reference proteome</keyword>
<reference evidence="1" key="1">
    <citation type="journal article" date="2020" name="bioRxiv">
        <title>Comparative genomics of Chlamydomonas.</title>
        <authorList>
            <person name="Craig R.J."/>
            <person name="Hasan A.R."/>
            <person name="Ness R.W."/>
            <person name="Keightley P.D."/>
        </authorList>
    </citation>
    <scope>NUCLEOTIDE SEQUENCE</scope>
    <source>
        <strain evidence="1">CCAP 11/70</strain>
    </source>
</reference>
<protein>
    <submittedName>
        <fullName evidence="1">Uncharacterized protein</fullName>
    </submittedName>
</protein>
<organism evidence="1 2">
    <name type="scientific">Edaphochlamys debaryana</name>
    <dbReference type="NCBI Taxonomy" id="47281"/>
    <lineage>
        <taxon>Eukaryota</taxon>
        <taxon>Viridiplantae</taxon>
        <taxon>Chlorophyta</taxon>
        <taxon>core chlorophytes</taxon>
        <taxon>Chlorophyceae</taxon>
        <taxon>CS clade</taxon>
        <taxon>Chlamydomonadales</taxon>
        <taxon>Chlamydomonadales incertae sedis</taxon>
        <taxon>Edaphochlamys</taxon>
    </lineage>
</organism>
<evidence type="ECO:0000313" key="2">
    <source>
        <dbReference type="Proteomes" id="UP000612055"/>
    </source>
</evidence>